<evidence type="ECO:0000259" key="2">
    <source>
        <dbReference type="Pfam" id="PF17835"/>
    </source>
</evidence>
<protein>
    <recommendedName>
        <fullName evidence="5">GTP-binding protein</fullName>
    </recommendedName>
</protein>
<dbReference type="InterPro" id="IPR027417">
    <property type="entry name" value="P-loop_NTPase"/>
</dbReference>
<proteinExistence type="predicted"/>
<dbReference type="PRINTS" id="PR00326">
    <property type="entry name" value="GTP1OBG"/>
</dbReference>
<evidence type="ECO:0000313" key="3">
    <source>
        <dbReference type="EMBL" id="HIQ24016.1"/>
    </source>
</evidence>
<evidence type="ECO:0008006" key="5">
    <source>
        <dbReference type="Google" id="ProtNLM"/>
    </source>
</evidence>
<dbReference type="InterPro" id="IPR006073">
    <property type="entry name" value="GTP-bd"/>
</dbReference>
<organism evidence="3 4">
    <name type="scientific">Pyrodictium delaneyi</name>
    <dbReference type="NCBI Taxonomy" id="1273541"/>
    <lineage>
        <taxon>Archaea</taxon>
        <taxon>Thermoproteota</taxon>
        <taxon>Thermoprotei</taxon>
        <taxon>Desulfurococcales</taxon>
        <taxon>Pyrodictiaceae</taxon>
        <taxon>Pyrodictium</taxon>
    </lineage>
</organism>
<dbReference type="Pfam" id="PF01926">
    <property type="entry name" value="MMR_HSR1"/>
    <property type="match status" value="1"/>
</dbReference>
<gene>
    <name evidence="3" type="ORF">EYH50_03105</name>
</gene>
<comment type="caution">
    <text evidence="3">The sequence shown here is derived from an EMBL/GenBank/DDBJ whole genome shotgun (WGS) entry which is preliminary data.</text>
</comment>
<dbReference type="AlphaFoldDB" id="A0A833A1V0"/>
<reference evidence="3" key="1">
    <citation type="journal article" date="2020" name="ISME J.">
        <title>Gammaproteobacteria mediating utilization of methyl-, sulfur- and petroleum organic compounds in deep ocean hydrothermal plumes.</title>
        <authorList>
            <person name="Zhou Z."/>
            <person name="Liu Y."/>
            <person name="Pan J."/>
            <person name="Cron B.R."/>
            <person name="Toner B.M."/>
            <person name="Anantharaman K."/>
            <person name="Breier J.A."/>
            <person name="Dick G.J."/>
            <person name="Li M."/>
        </authorList>
    </citation>
    <scope>NUCLEOTIDE SEQUENCE</scope>
    <source>
        <strain evidence="3">SZUA-1523</strain>
    </source>
</reference>
<name>A0A833A1V0_9CREN</name>
<evidence type="ECO:0000259" key="1">
    <source>
        <dbReference type="Pfam" id="PF01926"/>
    </source>
</evidence>
<dbReference type="Gene3D" id="3.40.50.300">
    <property type="entry name" value="P-loop containing nucleotide triphosphate hydrolases"/>
    <property type="match status" value="1"/>
</dbReference>
<dbReference type="SUPFAM" id="SSF52540">
    <property type="entry name" value="P-loop containing nucleoside triphosphate hydrolases"/>
    <property type="match status" value="1"/>
</dbReference>
<accession>A0A833A1V0</accession>
<dbReference type="Pfam" id="PF17835">
    <property type="entry name" value="NOG1_N"/>
    <property type="match status" value="1"/>
</dbReference>
<feature type="domain" description="G" evidence="1">
    <location>
        <begin position="212"/>
        <end position="314"/>
    </location>
</feature>
<dbReference type="InterPro" id="IPR041623">
    <property type="entry name" value="NOG1_N"/>
</dbReference>
<dbReference type="Gene3D" id="1.20.120.1190">
    <property type="match status" value="1"/>
</dbReference>
<dbReference type="GO" id="GO:0005525">
    <property type="term" value="F:GTP binding"/>
    <property type="evidence" value="ECO:0007669"/>
    <property type="project" value="InterPro"/>
</dbReference>
<sequence length="399" mass="45091">MHTLQPSVHGGVLDKGVVASVGAMGALMAVQHEELPWLRRHREMLKLAETVKKLKETHVYSSEEIVRVVGERYRKVRPRRRGLPGRIEFELKRLEVVFNVSYSRLLRVARLPSTREMSEFHRALVLGFVGEEYDESLRAIRRSLRLIKEFWNQYRLLIVSATDAREAARLRKEGSGRILSVVRRLSKRLELLDRVRRELLQTHIVSEGLPIVVVAGIPSTGKSTLVRRVSTAEPEVASYPFTTKTIIVGKTKVRDVAFYIVDTPGILERPLEQHNEIERKAFAALQSLPDIVLFLVDPSPEMVQDIRHQMRLLKDIYTGIIAERGAGLVVAVNKVDITPQGYVERAVKTVNEALAGMNQTDLCVSEPLLVSALTGKGVDRLLDTVYQCLRVKTPWLFGG</sequence>
<dbReference type="EMBL" id="DQVR01000067">
    <property type="protein sequence ID" value="HIQ24016.1"/>
    <property type="molecule type" value="Genomic_DNA"/>
</dbReference>
<dbReference type="Proteomes" id="UP000600071">
    <property type="component" value="Unassembled WGS sequence"/>
</dbReference>
<evidence type="ECO:0000313" key="4">
    <source>
        <dbReference type="Proteomes" id="UP000600071"/>
    </source>
</evidence>
<dbReference type="PANTHER" id="PTHR45759">
    <property type="entry name" value="NUCLEOLAR GTP-BINDING PROTEIN 1"/>
    <property type="match status" value="1"/>
</dbReference>
<feature type="domain" description="NOG1 N-terminal helical" evidence="2">
    <location>
        <begin position="88"/>
        <end position="200"/>
    </location>
</feature>